<dbReference type="InterPro" id="IPR036388">
    <property type="entry name" value="WH-like_DNA-bd_sf"/>
</dbReference>
<evidence type="ECO:0000256" key="5">
    <source>
        <dbReference type="ARBA" id="ARBA00023163"/>
    </source>
</evidence>
<dbReference type="Pfam" id="PF00126">
    <property type="entry name" value="HTH_1"/>
    <property type="match status" value="1"/>
</dbReference>
<dbReference type="AlphaFoldDB" id="A0A1L7AF59"/>
<dbReference type="Pfam" id="PF03466">
    <property type="entry name" value="LysR_substrate"/>
    <property type="match status" value="1"/>
</dbReference>
<dbReference type="Proteomes" id="UP000185494">
    <property type="component" value="Chromosome 1"/>
</dbReference>
<keyword evidence="2" id="KW-0805">Transcription regulation</keyword>
<feature type="region of interest" description="Disordered" evidence="6">
    <location>
        <begin position="302"/>
        <end position="323"/>
    </location>
</feature>
<dbReference type="GO" id="GO:0003677">
    <property type="term" value="F:DNA binding"/>
    <property type="evidence" value="ECO:0007669"/>
    <property type="project" value="UniProtKB-KW"/>
</dbReference>
<reference evidence="8 9" key="1">
    <citation type="submission" date="2016-05" db="EMBL/GenBank/DDBJ databases">
        <title>Complete Genome and Methylome Analysis of Psychrotrophic Bacterial Isolates from Antarctic Lake Untersee.</title>
        <authorList>
            <person name="Fomenkov A."/>
            <person name="Akimov V.N."/>
            <person name="Vasilyeva L.V."/>
            <person name="Andersen D."/>
            <person name="Vincze T."/>
            <person name="Roberts R.J."/>
        </authorList>
    </citation>
    <scope>NUCLEOTIDE SEQUENCE [LARGE SCALE GENOMIC DNA]</scope>
    <source>
        <strain evidence="8 9">U14-5</strain>
    </source>
</reference>
<evidence type="ECO:0000256" key="2">
    <source>
        <dbReference type="ARBA" id="ARBA00023015"/>
    </source>
</evidence>
<keyword evidence="5" id="KW-0804">Transcription</keyword>
<dbReference type="EMBL" id="CP015583">
    <property type="protein sequence ID" value="APT57361.1"/>
    <property type="molecule type" value="Genomic_DNA"/>
</dbReference>
<dbReference type="GO" id="GO:0003700">
    <property type="term" value="F:DNA-binding transcription factor activity"/>
    <property type="evidence" value="ECO:0007669"/>
    <property type="project" value="InterPro"/>
</dbReference>
<dbReference type="GO" id="GO:0032993">
    <property type="term" value="C:protein-DNA complex"/>
    <property type="evidence" value="ECO:0007669"/>
    <property type="project" value="TreeGrafter"/>
</dbReference>
<gene>
    <name evidence="8" type="ORF">RGI145_09895</name>
</gene>
<keyword evidence="3" id="KW-0238">DNA-binding</keyword>
<feature type="domain" description="HTH lysR-type" evidence="7">
    <location>
        <begin position="5"/>
        <end position="62"/>
    </location>
</feature>
<protein>
    <submittedName>
        <fullName evidence="8">LysR family transcriptional regulator</fullName>
    </submittedName>
</protein>
<feature type="compositionally biased region" description="Low complexity" evidence="6">
    <location>
        <begin position="314"/>
        <end position="323"/>
    </location>
</feature>
<name>A0A1L7AF59_9PROT</name>
<evidence type="ECO:0000256" key="3">
    <source>
        <dbReference type="ARBA" id="ARBA00023125"/>
    </source>
</evidence>
<evidence type="ECO:0000256" key="6">
    <source>
        <dbReference type="SAM" id="MobiDB-lite"/>
    </source>
</evidence>
<dbReference type="RefSeq" id="WP_075798207.1">
    <property type="nucleotide sequence ID" value="NZ_CP015583.1"/>
</dbReference>
<evidence type="ECO:0000259" key="7">
    <source>
        <dbReference type="PROSITE" id="PS50931"/>
    </source>
</evidence>
<dbReference type="InterPro" id="IPR036390">
    <property type="entry name" value="WH_DNA-bd_sf"/>
</dbReference>
<keyword evidence="4" id="KW-0010">Activator</keyword>
<evidence type="ECO:0000256" key="4">
    <source>
        <dbReference type="ARBA" id="ARBA00023159"/>
    </source>
</evidence>
<evidence type="ECO:0000313" key="9">
    <source>
        <dbReference type="Proteomes" id="UP000185494"/>
    </source>
</evidence>
<evidence type="ECO:0000256" key="1">
    <source>
        <dbReference type="ARBA" id="ARBA00009437"/>
    </source>
</evidence>
<dbReference type="InterPro" id="IPR005119">
    <property type="entry name" value="LysR_subst-bd"/>
</dbReference>
<evidence type="ECO:0000313" key="8">
    <source>
        <dbReference type="EMBL" id="APT57361.1"/>
    </source>
</evidence>
<dbReference type="STRING" id="257708.RGI145_09895"/>
<dbReference type="InterPro" id="IPR000847">
    <property type="entry name" value="LysR_HTH_N"/>
</dbReference>
<dbReference type="PANTHER" id="PTHR30346:SF26">
    <property type="entry name" value="HYDROGEN PEROXIDE-INDUCIBLE GENES ACTIVATOR"/>
    <property type="match status" value="1"/>
</dbReference>
<dbReference type="SUPFAM" id="SSF46785">
    <property type="entry name" value="Winged helix' DNA-binding domain"/>
    <property type="match status" value="1"/>
</dbReference>
<dbReference type="Gene3D" id="3.40.190.10">
    <property type="entry name" value="Periplasmic binding protein-like II"/>
    <property type="match status" value="2"/>
</dbReference>
<dbReference type="SUPFAM" id="SSF53850">
    <property type="entry name" value="Periplasmic binding protein-like II"/>
    <property type="match status" value="1"/>
</dbReference>
<comment type="similarity">
    <text evidence="1">Belongs to the LysR transcriptional regulatory family.</text>
</comment>
<organism evidence="8 9">
    <name type="scientific">Roseomonas gilardii</name>
    <dbReference type="NCBI Taxonomy" id="257708"/>
    <lineage>
        <taxon>Bacteria</taxon>
        <taxon>Pseudomonadati</taxon>
        <taxon>Pseudomonadota</taxon>
        <taxon>Alphaproteobacteria</taxon>
        <taxon>Acetobacterales</taxon>
        <taxon>Roseomonadaceae</taxon>
        <taxon>Roseomonas</taxon>
    </lineage>
</organism>
<dbReference type="eggNOG" id="COG0583">
    <property type="taxonomic scope" value="Bacteria"/>
</dbReference>
<sequence>MTAYPSPQQLRYLVALADHGHFGRAASACAVSQSTLSAGIIALERQLATAILDRGGPSKRPAFTQVGLEIVQRARDALAALSAVAETAATAHDPLSGPLRFGLIPTVGPFLLPRLMPALRDAFPRLRLWLREDLTQNLVADLEGGRLDLLLLALPVASADRLDVVPLAEDPFLAALPPAHRLAARNILPASALSGERLLLLEDGHCLREHALAACNLPGPTGGDSFAATTLHTLVQMVAGGLGVTLLPRLAVEGGVLAGANVELRPVEDAPGRMLGLAWRTRSPRASEFKGLAATIRDMLEADGRGLSGPGGTPPAAGDPAPA</sequence>
<dbReference type="PROSITE" id="PS50931">
    <property type="entry name" value="HTH_LYSR"/>
    <property type="match status" value="1"/>
</dbReference>
<proteinExistence type="inferred from homology"/>
<accession>A0A1L7AF59</accession>
<dbReference type="PANTHER" id="PTHR30346">
    <property type="entry name" value="TRANSCRIPTIONAL DUAL REGULATOR HCAR-RELATED"/>
    <property type="match status" value="1"/>
</dbReference>
<dbReference type="Gene3D" id="1.10.10.10">
    <property type="entry name" value="Winged helix-like DNA-binding domain superfamily/Winged helix DNA-binding domain"/>
    <property type="match status" value="1"/>
</dbReference>
<dbReference type="CDD" id="cd08411">
    <property type="entry name" value="PBP2_OxyR"/>
    <property type="match status" value="1"/>
</dbReference>
<dbReference type="KEGG" id="rgi:RGI145_09895"/>